<keyword evidence="3" id="KW-0285">Flavoprotein</keyword>
<gene>
    <name evidence="10" type="ORF">FC07_GL000895</name>
</gene>
<keyword evidence="5" id="KW-0560">Oxidoreductase</keyword>
<dbReference type="STRING" id="1423726.FC07_GL000895"/>
<dbReference type="RefSeq" id="WP_057903596.1">
    <property type="nucleotide sequence ID" value="NZ_AZDA01000014.1"/>
</dbReference>
<dbReference type="EMBL" id="AZDA01000014">
    <property type="protein sequence ID" value="KRK40417.1"/>
    <property type="molecule type" value="Genomic_DNA"/>
</dbReference>
<dbReference type="InterPro" id="IPR023753">
    <property type="entry name" value="FAD/NAD-binding_dom"/>
</dbReference>
<evidence type="ECO:0000259" key="8">
    <source>
        <dbReference type="Pfam" id="PF02852"/>
    </source>
</evidence>
<evidence type="ECO:0000256" key="4">
    <source>
        <dbReference type="ARBA" id="ARBA00022827"/>
    </source>
</evidence>
<protein>
    <submittedName>
        <fullName evidence="10">NADH oxidase</fullName>
    </submittedName>
</protein>
<name>A0A0R1H918_9LACO</name>
<dbReference type="AlphaFoldDB" id="A0A0R1H918"/>
<dbReference type="Gene3D" id="3.50.50.60">
    <property type="entry name" value="FAD/NAD(P)-binding domain"/>
    <property type="match status" value="2"/>
</dbReference>
<feature type="domain" description="FAD/NAD(P)-binding" evidence="9">
    <location>
        <begin position="1"/>
        <end position="304"/>
    </location>
</feature>
<dbReference type="InterPro" id="IPR016156">
    <property type="entry name" value="FAD/NAD-linked_Rdtase_dimer_sf"/>
</dbReference>
<dbReference type="Gene3D" id="3.30.390.30">
    <property type="match status" value="1"/>
</dbReference>
<dbReference type="PANTHER" id="PTHR43429">
    <property type="entry name" value="PYRIDINE NUCLEOTIDE-DISULFIDE OXIDOREDUCTASE DOMAIN-CONTAINING"/>
    <property type="match status" value="1"/>
</dbReference>
<evidence type="ECO:0000313" key="10">
    <source>
        <dbReference type="EMBL" id="KRK40417.1"/>
    </source>
</evidence>
<comment type="caution">
    <text evidence="10">The sequence shown here is derived from an EMBL/GenBank/DDBJ whole genome shotgun (WGS) entry which is preliminary data.</text>
</comment>
<dbReference type="Pfam" id="PF02852">
    <property type="entry name" value="Pyr_redox_dim"/>
    <property type="match status" value="1"/>
</dbReference>
<comment type="cofactor">
    <cofactor evidence="1">
        <name>FAD</name>
        <dbReference type="ChEBI" id="CHEBI:57692"/>
    </cofactor>
</comment>
<evidence type="ECO:0000256" key="5">
    <source>
        <dbReference type="ARBA" id="ARBA00023002"/>
    </source>
</evidence>
<evidence type="ECO:0000256" key="7">
    <source>
        <dbReference type="ARBA" id="ARBA00023284"/>
    </source>
</evidence>
<dbReference type="PATRIC" id="fig|1423726.3.peg.920"/>
<dbReference type="Proteomes" id="UP000051461">
    <property type="component" value="Unassembled WGS sequence"/>
</dbReference>
<evidence type="ECO:0000313" key="11">
    <source>
        <dbReference type="Proteomes" id="UP000051461"/>
    </source>
</evidence>
<dbReference type="SUPFAM" id="SSF51905">
    <property type="entry name" value="FAD/NAD(P)-binding domain"/>
    <property type="match status" value="1"/>
</dbReference>
<dbReference type="OrthoDB" id="9802028at2"/>
<dbReference type="InterPro" id="IPR036188">
    <property type="entry name" value="FAD/NAD-bd_sf"/>
</dbReference>
<evidence type="ECO:0000256" key="3">
    <source>
        <dbReference type="ARBA" id="ARBA00022630"/>
    </source>
</evidence>
<dbReference type="PRINTS" id="PR00411">
    <property type="entry name" value="PNDRDTASEI"/>
</dbReference>
<dbReference type="PANTHER" id="PTHR43429:SF1">
    <property type="entry name" value="NAD(P)H SULFUR OXIDOREDUCTASE (COA-DEPENDENT)"/>
    <property type="match status" value="1"/>
</dbReference>
<evidence type="ECO:0000256" key="6">
    <source>
        <dbReference type="ARBA" id="ARBA00023097"/>
    </source>
</evidence>
<feature type="domain" description="Pyridine nucleotide-disulphide oxidoreductase dimerisation" evidence="8">
    <location>
        <begin position="333"/>
        <end position="416"/>
    </location>
</feature>
<dbReference type="InterPro" id="IPR004099">
    <property type="entry name" value="Pyr_nucl-diS_OxRdtase_dimer"/>
</dbReference>
<keyword evidence="4" id="KW-0274">FAD</keyword>
<evidence type="ECO:0000256" key="2">
    <source>
        <dbReference type="ARBA" id="ARBA00009130"/>
    </source>
</evidence>
<keyword evidence="7" id="KW-0676">Redox-active center</keyword>
<proteinExistence type="inferred from homology"/>
<comment type="similarity">
    <text evidence="2">Belongs to the class-III pyridine nucleotide-disulfide oxidoreductase family.</text>
</comment>
<keyword evidence="11" id="KW-1185">Reference proteome</keyword>
<evidence type="ECO:0000259" key="9">
    <source>
        <dbReference type="Pfam" id="PF07992"/>
    </source>
</evidence>
<dbReference type="InterPro" id="IPR050260">
    <property type="entry name" value="FAD-bd_OxRdtase"/>
</dbReference>
<evidence type="ECO:0000256" key="1">
    <source>
        <dbReference type="ARBA" id="ARBA00001974"/>
    </source>
</evidence>
<reference evidence="10 11" key="1">
    <citation type="journal article" date="2015" name="Genome Announc.">
        <title>Expanding the biotechnology potential of lactobacilli through comparative genomics of 213 strains and associated genera.</title>
        <authorList>
            <person name="Sun Z."/>
            <person name="Harris H.M."/>
            <person name="McCann A."/>
            <person name="Guo C."/>
            <person name="Argimon S."/>
            <person name="Zhang W."/>
            <person name="Yang X."/>
            <person name="Jeffery I.B."/>
            <person name="Cooney J.C."/>
            <person name="Kagawa T.F."/>
            <person name="Liu W."/>
            <person name="Song Y."/>
            <person name="Salvetti E."/>
            <person name="Wrobel A."/>
            <person name="Rasinkangas P."/>
            <person name="Parkhill J."/>
            <person name="Rea M.C."/>
            <person name="O'Sullivan O."/>
            <person name="Ritari J."/>
            <person name="Douillard F.P."/>
            <person name="Paul Ross R."/>
            <person name="Yang R."/>
            <person name="Briner A.E."/>
            <person name="Felis G.E."/>
            <person name="de Vos W.M."/>
            <person name="Barrangou R."/>
            <person name="Klaenhammer T.R."/>
            <person name="Caufield P.W."/>
            <person name="Cui Y."/>
            <person name="Zhang H."/>
            <person name="O'Toole P.W."/>
        </authorList>
    </citation>
    <scope>NUCLEOTIDE SEQUENCE [LARGE SCALE GENOMIC DNA]</scope>
    <source>
        <strain evidence="10 11">DSM 20003</strain>
    </source>
</reference>
<dbReference type="Pfam" id="PF07992">
    <property type="entry name" value="Pyr_redox_2"/>
    <property type="match status" value="1"/>
</dbReference>
<accession>A0A0R1H918</accession>
<dbReference type="SUPFAM" id="SSF55424">
    <property type="entry name" value="FAD/NAD-linked reductases, dimerisation (C-terminal) domain"/>
    <property type="match status" value="1"/>
</dbReference>
<organism evidence="10 11">
    <name type="scientific">Loigolactobacillus bifermentans DSM 20003</name>
    <dbReference type="NCBI Taxonomy" id="1423726"/>
    <lineage>
        <taxon>Bacteria</taxon>
        <taxon>Bacillati</taxon>
        <taxon>Bacillota</taxon>
        <taxon>Bacilli</taxon>
        <taxon>Lactobacillales</taxon>
        <taxon>Lactobacillaceae</taxon>
        <taxon>Loigolactobacillus</taxon>
    </lineage>
</organism>
<dbReference type="PRINTS" id="PR00368">
    <property type="entry name" value="FADPNR"/>
</dbReference>
<sequence length="450" mass="49371">MKVVVIGCTHAGTAAVQQILARAPETEVTVYERTKGIAFLSCGISLYLQGTVPTLEEMCYASPDDLTKLGAQVNMYHDVFQVDTQTKTLWVQDLATGKKFQDHYDKLIMTTGSVAVVPPLQGVSVPRVQICKNYHDAKMMKAAAQDAKRIAIVGAGYIGVELAESYSSTGHEVLLINSSTHILKHYIDPPLAAAVTEDMQAHGVELYLNEQAQKFDSDQDHVYIQTDKMEHEADLAIVCVGFRPQTDLLQGQVTLSKDGAFKVNDYLQTSDPDIYAAGDSVASHFNPSHEDAYTPLATCAVRQGVLVGRNVVGQRLKYRGTQATSALHLYGRTVASTGLTLRYAKKAGYNAAAVDLTDNYRPEFMPSTTPIKMRLVYDRDTQRILGGQLSSHYNISQSANTLSVCIQNENTVEDLAFVDMLFSPHDDRPFHYLNLLGQAALAQIEAEQGD</sequence>
<keyword evidence="6" id="KW-0558">Oxidation</keyword>
<dbReference type="GO" id="GO:0016491">
    <property type="term" value="F:oxidoreductase activity"/>
    <property type="evidence" value="ECO:0007669"/>
    <property type="project" value="UniProtKB-KW"/>
</dbReference>